<name>A0A0N5CX83_THECL</name>
<reference evidence="4" key="1">
    <citation type="submission" date="2017-02" db="UniProtKB">
        <authorList>
            <consortium name="WormBaseParasite"/>
        </authorList>
    </citation>
    <scope>IDENTIFICATION</scope>
</reference>
<evidence type="ECO:0000313" key="2">
    <source>
        <dbReference type="EMBL" id="VDN02177.1"/>
    </source>
</evidence>
<dbReference type="WBParaSite" id="TCLT_0000499501-mRNA-1">
    <property type="protein sequence ID" value="TCLT_0000499501-mRNA-1"/>
    <property type="gene ID" value="TCLT_0000499501"/>
</dbReference>
<evidence type="ECO:0000256" key="1">
    <source>
        <dbReference type="SAM" id="MobiDB-lite"/>
    </source>
</evidence>
<dbReference type="Proteomes" id="UP000276776">
    <property type="component" value="Unassembled WGS sequence"/>
</dbReference>
<protein>
    <submittedName>
        <fullName evidence="4">ZM domain-containing protein</fullName>
    </submittedName>
</protein>
<accession>A0A0N5CX83</accession>
<feature type="compositionally biased region" description="Polar residues" evidence="1">
    <location>
        <begin position="130"/>
        <end position="143"/>
    </location>
</feature>
<gene>
    <name evidence="2" type="ORF">TCLT_LOCUS4984</name>
</gene>
<reference evidence="2 3" key="2">
    <citation type="submission" date="2018-11" db="EMBL/GenBank/DDBJ databases">
        <authorList>
            <consortium name="Pathogen Informatics"/>
        </authorList>
    </citation>
    <scope>NUCLEOTIDE SEQUENCE [LARGE SCALE GENOMIC DNA]</scope>
</reference>
<dbReference type="OMA" id="SVYYAQS"/>
<feature type="region of interest" description="Disordered" evidence="1">
    <location>
        <begin position="45"/>
        <end position="87"/>
    </location>
</feature>
<evidence type="ECO:0000313" key="4">
    <source>
        <dbReference type="WBParaSite" id="TCLT_0000499501-mRNA-1"/>
    </source>
</evidence>
<proteinExistence type="predicted"/>
<feature type="region of interest" description="Disordered" evidence="1">
    <location>
        <begin position="117"/>
        <end position="154"/>
    </location>
</feature>
<keyword evidence="3" id="KW-1185">Reference proteome</keyword>
<dbReference type="OrthoDB" id="5818847at2759"/>
<organism evidence="4">
    <name type="scientific">Thelazia callipaeda</name>
    <name type="common">Oriental eyeworm</name>
    <name type="synonym">Parasitic nematode</name>
    <dbReference type="NCBI Taxonomy" id="103827"/>
    <lineage>
        <taxon>Eukaryota</taxon>
        <taxon>Metazoa</taxon>
        <taxon>Ecdysozoa</taxon>
        <taxon>Nematoda</taxon>
        <taxon>Chromadorea</taxon>
        <taxon>Rhabditida</taxon>
        <taxon>Spirurina</taxon>
        <taxon>Spiruromorpha</taxon>
        <taxon>Thelazioidea</taxon>
        <taxon>Thelaziidae</taxon>
        <taxon>Thelazia</taxon>
    </lineage>
</organism>
<dbReference type="EMBL" id="UYYF01004314">
    <property type="protein sequence ID" value="VDN02177.1"/>
    <property type="molecule type" value="Genomic_DNA"/>
</dbReference>
<sequence length="154" mass="17249">MRSIMKVYFKKDVTSHSSVSLFYLTENQSDNVEFSSSTSSMKSILKKRDVPNGTQPQVINRRASTPGEEWSLGSSSTRAATPAFPVRRETPLPYHPLLFEGAKDVVSSMQPVNNITCRSPSPHSGYYAQSHRTSISSAESQKQAKQKFEFLRND</sequence>
<dbReference type="AlphaFoldDB" id="A0A0N5CX83"/>
<evidence type="ECO:0000313" key="3">
    <source>
        <dbReference type="Proteomes" id="UP000276776"/>
    </source>
</evidence>